<name>A0A7R9JTJ5_TIMGE</name>
<dbReference type="InterPro" id="IPR015615">
    <property type="entry name" value="TGF-beta-rel"/>
</dbReference>
<evidence type="ECO:0000259" key="7">
    <source>
        <dbReference type="PROSITE" id="PS51362"/>
    </source>
</evidence>
<sequence>MVNAVGMRYLRDICGKTRIDRVSSESVLKECGLKGNPIDNVRCAPAAQNPSACFLFQLPIELEPDDLTTVELWIYKERDRLDQHNQTFVVSEVAHWDINHSTQKTKLLTIKDTDVKEGWVKIDMAWVVKNWLEYQELFHAIFIECKSCGMEVARSPISLQPDRKPFLIIRTSSVNKRRRAKRHVNCVPGVSECCRENLYISFAEIGWDDWILHPTGYQAYFCRGSCSNAASLTVSGSHYNSIIRKLLYQGRPNNKRIDLVPCCTATHLSSIQLLYMDNNQALTQKTLPNMVVDSCGSRNQLPENLFDINNGPEKAEYSPRTVAENKPLQVSIQSVVDFYGDDFDAERLKLHYDMMLDIAKPCGCSVRRTPVNYIGDGTILVAE</sequence>
<dbReference type="SMART" id="SM00204">
    <property type="entry name" value="TGFB"/>
    <property type="match status" value="1"/>
</dbReference>
<dbReference type="SUPFAM" id="SSF57501">
    <property type="entry name" value="Cystine-knot cytokines"/>
    <property type="match status" value="1"/>
</dbReference>
<feature type="domain" description="TGF-beta family profile" evidence="7">
    <location>
        <begin position="176"/>
        <end position="298"/>
    </location>
</feature>
<evidence type="ECO:0000256" key="4">
    <source>
        <dbReference type="ARBA" id="ARBA00023030"/>
    </source>
</evidence>
<dbReference type="Pfam" id="PF00019">
    <property type="entry name" value="TGF_beta"/>
    <property type="match status" value="1"/>
</dbReference>
<dbReference type="Gene3D" id="2.10.90.10">
    <property type="entry name" value="Cystine-knot cytokines"/>
    <property type="match status" value="1"/>
</dbReference>
<dbReference type="Gene3D" id="2.60.120.970">
    <property type="match status" value="1"/>
</dbReference>
<dbReference type="CDD" id="cd13752">
    <property type="entry name" value="TGF_beta_INHB"/>
    <property type="match status" value="1"/>
</dbReference>
<dbReference type="GO" id="GO:0005615">
    <property type="term" value="C:extracellular space"/>
    <property type="evidence" value="ECO:0007669"/>
    <property type="project" value="TreeGrafter"/>
</dbReference>
<evidence type="ECO:0000256" key="2">
    <source>
        <dbReference type="ARBA" id="ARBA00006656"/>
    </source>
</evidence>
<dbReference type="GO" id="GO:0008083">
    <property type="term" value="F:growth factor activity"/>
    <property type="evidence" value="ECO:0007669"/>
    <property type="project" value="UniProtKB-KW"/>
</dbReference>
<keyword evidence="4 6" id="KW-0339">Growth factor</keyword>
<accession>A0A7R9JTJ5</accession>
<proteinExistence type="inferred from homology"/>
<dbReference type="GO" id="GO:0005125">
    <property type="term" value="F:cytokine activity"/>
    <property type="evidence" value="ECO:0007669"/>
    <property type="project" value="TreeGrafter"/>
</dbReference>
<dbReference type="PANTHER" id="PTHR11848:SF298">
    <property type="entry name" value="DAWDLE, ISOFORM A"/>
    <property type="match status" value="1"/>
</dbReference>
<comment type="similarity">
    <text evidence="2 6">Belongs to the TGF-beta family.</text>
</comment>
<evidence type="ECO:0000256" key="3">
    <source>
        <dbReference type="ARBA" id="ARBA00022525"/>
    </source>
</evidence>
<keyword evidence="5" id="KW-1015">Disulfide bond</keyword>
<dbReference type="InterPro" id="IPR029034">
    <property type="entry name" value="Cystine-knot_cytokine"/>
</dbReference>
<dbReference type="EMBL" id="OE840007">
    <property type="protein sequence ID" value="CAD7589236.1"/>
    <property type="molecule type" value="Genomic_DNA"/>
</dbReference>
<dbReference type="PRINTS" id="PR00669">
    <property type="entry name" value="INHIBINA"/>
</dbReference>
<dbReference type="PROSITE" id="PS51362">
    <property type="entry name" value="TGF_BETA_2"/>
    <property type="match status" value="1"/>
</dbReference>
<evidence type="ECO:0000256" key="1">
    <source>
        <dbReference type="ARBA" id="ARBA00004613"/>
    </source>
</evidence>
<evidence type="ECO:0000256" key="6">
    <source>
        <dbReference type="RuleBase" id="RU000354"/>
    </source>
</evidence>
<dbReference type="AlphaFoldDB" id="A0A7R9JTJ5"/>
<gene>
    <name evidence="8" type="ORF">TGEB3V08_LOCUS3212</name>
</gene>
<dbReference type="PROSITE" id="PS00250">
    <property type="entry name" value="TGF_BETA_1"/>
    <property type="match status" value="1"/>
</dbReference>
<organism evidence="8">
    <name type="scientific">Timema genevievae</name>
    <name type="common">Walking stick</name>
    <dbReference type="NCBI Taxonomy" id="629358"/>
    <lineage>
        <taxon>Eukaryota</taxon>
        <taxon>Metazoa</taxon>
        <taxon>Ecdysozoa</taxon>
        <taxon>Arthropoda</taxon>
        <taxon>Hexapoda</taxon>
        <taxon>Insecta</taxon>
        <taxon>Pterygota</taxon>
        <taxon>Neoptera</taxon>
        <taxon>Polyneoptera</taxon>
        <taxon>Phasmatodea</taxon>
        <taxon>Timematodea</taxon>
        <taxon>Timematoidea</taxon>
        <taxon>Timematidae</taxon>
        <taxon>Timema</taxon>
    </lineage>
</organism>
<evidence type="ECO:0000313" key="8">
    <source>
        <dbReference type="EMBL" id="CAD7589236.1"/>
    </source>
</evidence>
<evidence type="ECO:0000256" key="5">
    <source>
        <dbReference type="ARBA" id="ARBA00023157"/>
    </source>
</evidence>
<dbReference type="InterPro" id="IPR017948">
    <property type="entry name" value="TGFb_CS"/>
</dbReference>
<protein>
    <recommendedName>
        <fullName evidence="7">TGF-beta family profile domain-containing protein</fullName>
    </recommendedName>
</protein>
<reference evidence="8" key="1">
    <citation type="submission" date="2020-11" db="EMBL/GenBank/DDBJ databases">
        <authorList>
            <person name="Tran Van P."/>
        </authorList>
    </citation>
    <scope>NUCLEOTIDE SEQUENCE</scope>
</reference>
<dbReference type="InterPro" id="IPR001839">
    <property type="entry name" value="TGF-b_C"/>
</dbReference>
<dbReference type="PANTHER" id="PTHR11848">
    <property type="entry name" value="TGF-BETA FAMILY"/>
    <property type="match status" value="1"/>
</dbReference>
<comment type="subcellular location">
    <subcellularLocation>
        <location evidence="1">Secreted</location>
    </subcellularLocation>
</comment>
<keyword evidence="3" id="KW-0964">Secreted</keyword>